<keyword evidence="4" id="KW-1185">Reference proteome</keyword>
<evidence type="ECO:0000259" key="2">
    <source>
        <dbReference type="PROSITE" id="PS50006"/>
    </source>
</evidence>
<reference evidence="4" key="1">
    <citation type="journal article" date="2019" name="Int. J. Syst. Evol. Microbiol.">
        <title>The Global Catalogue of Microorganisms (GCM) 10K type strain sequencing project: providing services to taxonomists for standard genome sequencing and annotation.</title>
        <authorList>
            <consortium name="The Broad Institute Genomics Platform"/>
            <consortium name="The Broad Institute Genome Sequencing Center for Infectious Disease"/>
            <person name="Wu L."/>
            <person name="Ma J."/>
        </authorList>
    </citation>
    <scope>NUCLEOTIDE SEQUENCE [LARGE SCALE GENOMIC DNA]</scope>
    <source>
        <strain evidence="4">NBRC 106310</strain>
    </source>
</reference>
<evidence type="ECO:0000313" key="3">
    <source>
        <dbReference type="EMBL" id="BDZ39623.1"/>
    </source>
</evidence>
<sequence length="109" mass="11383">MLVLPDGRQLVVPSALRLGRDPAADPTAPGALLVKLDDPAKSISKTHAQLIASPGVLTITDLNSTNGTRVTMSDGMQMVLASEAPYSIISDAEIRLGDLVLAIRRSGAH</sequence>
<evidence type="ECO:0000313" key="4">
    <source>
        <dbReference type="Proteomes" id="UP001321543"/>
    </source>
</evidence>
<dbReference type="PROSITE" id="PS50006">
    <property type="entry name" value="FHA_DOMAIN"/>
    <property type="match status" value="1"/>
</dbReference>
<dbReference type="CDD" id="cd00060">
    <property type="entry name" value="FHA"/>
    <property type="match status" value="1"/>
</dbReference>
<keyword evidence="1" id="KW-0597">Phosphoprotein</keyword>
<dbReference type="Gene3D" id="2.60.200.20">
    <property type="match status" value="1"/>
</dbReference>
<evidence type="ECO:0000256" key="1">
    <source>
        <dbReference type="ARBA" id="ARBA00022553"/>
    </source>
</evidence>
<proteinExistence type="predicted"/>
<dbReference type="RefSeq" id="WP_286299884.1">
    <property type="nucleotide sequence ID" value="NZ_AP027728.1"/>
</dbReference>
<dbReference type="SUPFAM" id="SSF49879">
    <property type="entry name" value="SMAD/FHA domain"/>
    <property type="match status" value="1"/>
</dbReference>
<gene>
    <name evidence="3" type="ORF">GCM10025863_22370</name>
</gene>
<protein>
    <recommendedName>
        <fullName evidence="2">FHA domain-containing protein</fullName>
    </recommendedName>
</protein>
<organism evidence="3 4">
    <name type="scientific">Microbacterium suwonense</name>
    <dbReference type="NCBI Taxonomy" id="683047"/>
    <lineage>
        <taxon>Bacteria</taxon>
        <taxon>Bacillati</taxon>
        <taxon>Actinomycetota</taxon>
        <taxon>Actinomycetes</taxon>
        <taxon>Micrococcales</taxon>
        <taxon>Microbacteriaceae</taxon>
        <taxon>Microbacterium</taxon>
    </lineage>
</organism>
<dbReference type="InterPro" id="IPR008984">
    <property type="entry name" value="SMAD_FHA_dom_sf"/>
</dbReference>
<feature type="domain" description="FHA" evidence="2">
    <location>
        <begin position="16"/>
        <end position="71"/>
    </location>
</feature>
<dbReference type="Pfam" id="PF00498">
    <property type="entry name" value="FHA"/>
    <property type="match status" value="1"/>
</dbReference>
<dbReference type="Proteomes" id="UP001321543">
    <property type="component" value="Chromosome"/>
</dbReference>
<accession>A0ABM8FVI7</accession>
<dbReference type="EMBL" id="AP027728">
    <property type="protein sequence ID" value="BDZ39623.1"/>
    <property type="molecule type" value="Genomic_DNA"/>
</dbReference>
<name>A0ABM8FVI7_9MICO</name>
<dbReference type="InterPro" id="IPR000253">
    <property type="entry name" value="FHA_dom"/>
</dbReference>